<evidence type="ECO:0000313" key="1">
    <source>
        <dbReference type="EMBL" id="MQT92641.1"/>
    </source>
</evidence>
<dbReference type="Proteomes" id="UP000489190">
    <property type="component" value="Unassembled WGS sequence"/>
</dbReference>
<dbReference type="RefSeq" id="WP_153330879.1">
    <property type="nucleotide sequence ID" value="NZ_WIWI01000126.1"/>
</dbReference>
<sequence length="238" mass="26608">MLADDGVPLVQSGVISPSIHLASTSLLKLIDFIADELPRWRDRPERKPATSETTLTSQFCAHMNSASRQSSWDFLQFRTEEPDEVVGGRKIDLVPAPSGCVVWINGRRHFDFDPLLPIECKRLPTPTGAKRDKLEYLYSRYSSTGGVDRFKEGHHGAGHALGAMIGFIQDGAITPWEKRLLLWTNTLARAKIGGWAVADRIALRRHDAALRLGVLQSRHARNAGLGNIELRHLWIEMN</sequence>
<dbReference type="EMBL" id="WIWI01000126">
    <property type="protein sequence ID" value="MQT92641.1"/>
    <property type="molecule type" value="Genomic_DNA"/>
</dbReference>
<proteinExistence type="predicted"/>
<organism evidence="1 2">
    <name type="scientific">Pseudomonas helleri</name>
    <dbReference type="NCBI Taxonomy" id="1608996"/>
    <lineage>
        <taxon>Bacteria</taxon>
        <taxon>Pseudomonadati</taxon>
        <taxon>Pseudomonadota</taxon>
        <taxon>Gammaproteobacteria</taxon>
        <taxon>Pseudomonadales</taxon>
        <taxon>Pseudomonadaceae</taxon>
        <taxon>Pseudomonas</taxon>
    </lineage>
</organism>
<accession>A0A7X1XM55</accession>
<comment type="caution">
    <text evidence="1">The sequence shown here is derived from an EMBL/GenBank/DDBJ whole genome shotgun (WGS) entry which is preliminary data.</text>
</comment>
<evidence type="ECO:0000313" key="2">
    <source>
        <dbReference type="Proteomes" id="UP000489190"/>
    </source>
</evidence>
<dbReference type="AlphaFoldDB" id="A0A7X1XM55"/>
<reference evidence="1 2" key="1">
    <citation type="submission" date="2019-10" db="EMBL/GenBank/DDBJ databases">
        <title>Evaluation of single-gene subtyping targets for Pseudomonas.</title>
        <authorList>
            <person name="Reichler S.J."/>
            <person name="Orsi R.H."/>
            <person name="Wiedmann M."/>
            <person name="Martin N.H."/>
            <person name="Murphy S.I."/>
        </authorList>
    </citation>
    <scope>NUCLEOTIDE SEQUENCE [LARGE SCALE GENOMIC DNA]</scope>
    <source>
        <strain evidence="1 2">FSL R10-3254</strain>
    </source>
</reference>
<protein>
    <submittedName>
        <fullName evidence="1">Uncharacterized protein</fullName>
    </submittedName>
</protein>
<gene>
    <name evidence="1" type="ORF">GHO39_26475</name>
</gene>
<name>A0A7X1XM55_9PSED</name>